<dbReference type="InterPro" id="IPR037883">
    <property type="entry name" value="Knr4/Smi1-like_sf"/>
</dbReference>
<sequence>MDITHSMLNDLLDRIDAPGGSLHLPRDTDPRMLVDRLADRYGAPRTLVLDGFADPTVDESRGAALLAVLEGRGETIRAWAYGGQWIGAGTVRDEHGVVRPVLAAVPRRVRVPDTGANGREEDWVERLVAITARASPPQRPDVDWAQIEAEVGTRLPGDYKRMVETFGEGAFDGYLTLNQEPWTHLREDGLLIWASTEHENLYCWQTDDSTDPDRWSVAVRTFDGDLAPFDCSAAEFICRILLDPHHPFTMAHYFDTHWFMNYRDNE</sequence>
<name>A0ABS4KWP4_STRAV</name>
<evidence type="ECO:0008006" key="3">
    <source>
        <dbReference type="Google" id="ProtNLM"/>
    </source>
</evidence>
<dbReference type="EMBL" id="JAGGLQ010000001">
    <property type="protein sequence ID" value="MBP2034453.1"/>
    <property type="molecule type" value="Genomic_DNA"/>
</dbReference>
<organism evidence="1 2">
    <name type="scientific">Streptomyces avidinii</name>
    <dbReference type="NCBI Taxonomy" id="1895"/>
    <lineage>
        <taxon>Bacteria</taxon>
        <taxon>Bacillati</taxon>
        <taxon>Actinomycetota</taxon>
        <taxon>Actinomycetes</taxon>
        <taxon>Kitasatosporales</taxon>
        <taxon>Streptomycetaceae</taxon>
        <taxon>Streptomyces</taxon>
    </lineage>
</organism>
<reference evidence="1 2" key="1">
    <citation type="submission" date="2021-03" db="EMBL/GenBank/DDBJ databases">
        <title>Genomic Encyclopedia of Type Strains, Phase IV (KMG-IV): sequencing the most valuable type-strain genomes for metagenomic binning, comparative biology and taxonomic classification.</title>
        <authorList>
            <person name="Goeker M."/>
        </authorList>
    </citation>
    <scope>NUCLEOTIDE SEQUENCE [LARGE SCALE GENOMIC DNA]</scope>
    <source>
        <strain evidence="1 2">DSM 40526</strain>
    </source>
</reference>
<gene>
    <name evidence="1" type="ORF">J2Z77_000237</name>
</gene>
<accession>A0ABS4KWP4</accession>
<proteinExistence type="predicted"/>
<evidence type="ECO:0000313" key="1">
    <source>
        <dbReference type="EMBL" id="MBP2034453.1"/>
    </source>
</evidence>
<evidence type="ECO:0000313" key="2">
    <source>
        <dbReference type="Proteomes" id="UP001519310"/>
    </source>
</evidence>
<dbReference type="RefSeq" id="WP_229920114.1">
    <property type="nucleotide sequence ID" value="NZ_BMVL01000002.1"/>
</dbReference>
<keyword evidence="2" id="KW-1185">Reference proteome</keyword>
<protein>
    <recommendedName>
        <fullName evidence="3">SUKH superfamily protein</fullName>
    </recommendedName>
</protein>
<comment type="caution">
    <text evidence="1">The sequence shown here is derived from an EMBL/GenBank/DDBJ whole genome shotgun (WGS) entry which is preliminary data.</text>
</comment>
<dbReference type="Proteomes" id="UP001519310">
    <property type="component" value="Unassembled WGS sequence"/>
</dbReference>
<dbReference type="SUPFAM" id="SSF160631">
    <property type="entry name" value="SMI1/KNR4-like"/>
    <property type="match status" value="1"/>
</dbReference>